<sequence length="105" mass="11681">MQKTWFGVCFSFCIAAARDKVTLQTSSCSDLSGSVSSRPMTVLQVGVCYAILLETHGLAVAYSNIFWFFGKLGTKRSEVNFIALYTLFSQPVRCTKHSSVFCLKF</sequence>
<reference evidence="1" key="2">
    <citation type="submission" date="2008-12" db="EMBL/GenBank/DDBJ databases">
        <title>Improved gene annotation of the rice (Oryza sativa) genomes.</title>
        <authorList>
            <person name="Wang J."/>
            <person name="Li R."/>
            <person name="Fan W."/>
            <person name="Huang Q."/>
            <person name="Zhang J."/>
            <person name="Zhou Y."/>
            <person name="Hu Y."/>
            <person name="Zi S."/>
            <person name="Li J."/>
            <person name="Ni P."/>
            <person name="Zheng H."/>
            <person name="Zhang Y."/>
            <person name="Zhao M."/>
            <person name="Hao Q."/>
            <person name="McDermott J."/>
            <person name="Samudrala R."/>
            <person name="Kristiansen K."/>
            <person name="Wong G.K.-S."/>
        </authorList>
    </citation>
    <scope>NUCLEOTIDE SEQUENCE</scope>
</reference>
<dbReference type="Proteomes" id="UP000007752">
    <property type="component" value="Chromosome 11"/>
</dbReference>
<name>B9GB29_ORYSJ</name>
<reference evidence="1" key="1">
    <citation type="journal article" date="2005" name="PLoS Biol.">
        <title>The genomes of Oryza sativa: a history of duplications.</title>
        <authorList>
            <person name="Yu J."/>
            <person name="Wang J."/>
            <person name="Lin W."/>
            <person name="Li S."/>
            <person name="Li H."/>
            <person name="Zhou J."/>
            <person name="Ni P."/>
            <person name="Dong W."/>
            <person name="Hu S."/>
            <person name="Zeng C."/>
            <person name="Zhang J."/>
            <person name="Zhang Y."/>
            <person name="Li R."/>
            <person name="Xu Z."/>
            <person name="Li S."/>
            <person name="Li X."/>
            <person name="Zheng H."/>
            <person name="Cong L."/>
            <person name="Lin L."/>
            <person name="Yin J."/>
            <person name="Geng J."/>
            <person name="Li G."/>
            <person name="Shi J."/>
            <person name="Liu J."/>
            <person name="Lv H."/>
            <person name="Li J."/>
            <person name="Wang J."/>
            <person name="Deng Y."/>
            <person name="Ran L."/>
            <person name="Shi X."/>
            <person name="Wang X."/>
            <person name="Wu Q."/>
            <person name="Li C."/>
            <person name="Ren X."/>
            <person name="Wang J."/>
            <person name="Wang X."/>
            <person name="Li D."/>
            <person name="Liu D."/>
            <person name="Zhang X."/>
            <person name="Ji Z."/>
            <person name="Zhao W."/>
            <person name="Sun Y."/>
            <person name="Zhang Z."/>
            <person name="Bao J."/>
            <person name="Han Y."/>
            <person name="Dong L."/>
            <person name="Ji J."/>
            <person name="Chen P."/>
            <person name="Wu S."/>
            <person name="Liu J."/>
            <person name="Xiao Y."/>
            <person name="Bu D."/>
            <person name="Tan J."/>
            <person name="Yang L."/>
            <person name="Ye C."/>
            <person name="Zhang J."/>
            <person name="Xu J."/>
            <person name="Zhou Y."/>
            <person name="Yu Y."/>
            <person name="Zhang B."/>
            <person name="Zhuang S."/>
            <person name="Wei H."/>
            <person name="Liu B."/>
            <person name="Lei M."/>
            <person name="Yu H."/>
            <person name="Li Y."/>
            <person name="Xu H."/>
            <person name="Wei S."/>
            <person name="He X."/>
            <person name="Fang L."/>
            <person name="Zhang Z."/>
            <person name="Zhang Y."/>
            <person name="Huang X."/>
            <person name="Su Z."/>
            <person name="Tong W."/>
            <person name="Li J."/>
            <person name="Tong Z."/>
            <person name="Li S."/>
            <person name="Ye J."/>
            <person name="Wang L."/>
            <person name="Fang L."/>
            <person name="Lei T."/>
            <person name="Chen C."/>
            <person name="Chen H."/>
            <person name="Xu Z."/>
            <person name="Li H."/>
            <person name="Huang H."/>
            <person name="Zhang F."/>
            <person name="Xu H."/>
            <person name="Li N."/>
            <person name="Zhao C."/>
            <person name="Li S."/>
            <person name="Dong L."/>
            <person name="Huang Y."/>
            <person name="Li L."/>
            <person name="Xi Y."/>
            <person name="Qi Q."/>
            <person name="Li W."/>
            <person name="Zhang B."/>
            <person name="Hu W."/>
            <person name="Zhang Y."/>
            <person name="Tian X."/>
            <person name="Jiao Y."/>
            <person name="Liang X."/>
            <person name="Jin J."/>
            <person name="Gao L."/>
            <person name="Zheng W."/>
            <person name="Hao B."/>
            <person name="Liu S."/>
            <person name="Wang W."/>
            <person name="Yuan L."/>
            <person name="Cao M."/>
            <person name="McDermott J."/>
            <person name="Samudrala R."/>
            <person name="Wang J."/>
            <person name="Wong G.K."/>
            <person name="Yang H."/>
        </authorList>
    </citation>
    <scope>NUCLEOTIDE SEQUENCE [LARGE SCALE GENOMIC DNA]</scope>
</reference>
<gene>
    <name evidence="1" type="ORF">OsJ_34173</name>
</gene>
<proteinExistence type="predicted"/>
<organism evidence="1">
    <name type="scientific">Oryza sativa subsp. japonica</name>
    <name type="common">Rice</name>
    <dbReference type="NCBI Taxonomy" id="39947"/>
    <lineage>
        <taxon>Eukaryota</taxon>
        <taxon>Viridiplantae</taxon>
        <taxon>Streptophyta</taxon>
        <taxon>Embryophyta</taxon>
        <taxon>Tracheophyta</taxon>
        <taxon>Spermatophyta</taxon>
        <taxon>Magnoliopsida</taxon>
        <taxon>Liliopsida</taxon>
        <taxon>Poales</taxon>
        <taxon>Poaceae</taxon>
        <taxon>BOP clade</taxon>
        <taxon>Oryzoideae</taxon>
        <taxon>Oryzeae</taxon>
        <taxon>Oryzinae</taxon>
        <taxon>Oryza</taxon>
        <taxon>Oryza sativa</taxon>
    </lineage>
</organism>
<dbReference type="EMBL" id="CM000148">
    <property type="protein sequence ID" value="EEE52235.1"/>
    <property type="molecule type" value="Genomic_DNA"/>
</dbReference>
<evidence type="ECO:0000313" key="1">
    <source>
        <dbReference type="EMBL" id="EEE52235.1"/>
    </source>
</evidence>
<dbReference type="AlphaFoldDB" id="B9GB29"/>
<accession>B9GB29</accession>
<protein>
    <submittedName>
        <fullName evidence="1">Uncharacterized protein</fullName>
    </submittedName>
</protein>